<evidence type="ECO:0000313" key="4">
    <source>
        <dbReference type="Proteomes" id="UP000245629"/>
    </source>
</evidence>
<protein>
    <submittedName>
        <fullName evidence="3">MucR family transcriptional regulator</fullName>
    </submittedName>
</protein>
<dbReference type="OrthoDB" id="9809693at2"/>
<dbReference type="Gene3D" id="1.10.10.1550">
    <property type="entry name" value="ROS/MUCR transcriptional regulator protein"/>
    <property type="match status" value="1"/>
</dbReference>
<organism evidence="3 4">
    <name type="scientific">Azospirillum thermophilum</name>
    <dbReference type="NCBI Taxonomy" id="2202148"/>
    <lineage>
        <taxon>Bacteria</taxon>
        <taxon>Pseudomonadati</taxon>
        <taxon>Pseudomonadota</taxon>
        <taxon>Alphaproteobacteria</taxon>
        <taxon>Rhodospirillales</taxon>
        <taxon>Azospirillaceae</taxon>
        <taxon>Azospirillum</taxon>
    </lineage>
</organism>
<dbReference type="GO" id="GO:0003677">
    <property type="term" value="F:DNA binding"/>
    <property type="evidence" value="ECO:0007669"/>
    <property type="project" value="InterPro"/>
</dbReference>
<dbReference type="InterPro" id="IPR008807">
    <property type="entry name" value="ROS_MUCR"/>
</dbReference>
<evidence type="ECO:0000256" key="1">
    <source>
        <dbReference type="ARBA" id="ARBA00007031"/>
    </source>
</evidence>
<dbReference type="KEGG" id="azz:DEW08_06525"/>
<dbReference type="EMBL" id="CP029353">
    <property type="protein sequence ID" value="AWK85960.1"/>
    <property type="molecule type" value="Genomic_DNA"/>
</dbReference>
<dbReference type="AlphaFoldDB" id="A0A2S2CNK7"/>
<dbReference type="RefSeq" id="WP_109325526.1">
    <property type="nucleotide sequence ID" value="NZ_CP029353.1"/>
</dbReference>
<evidence type="ECO:0000313" key="3">
    <source>
        <dbReference type="EMBL" id="AWK85960.1"/>
    </source>
</evidence>
<reference evidence="4" key="1">
    <citation type="submission" date="2018-05" db="EMBL/GenBank/DDBJ databases">
        <title>Azospirillum thermophila sp. nov., a novel isolated from hot spring.</title>
        <authorList>
            <person name="Zhao Z."/>
        </authorList>
    </citation>
    <scope>NUCLEOTIDE SEQUENCE [LARGE SCALE GENOMIC DNA]</scope>
    <source>
        <strain evidence="4">CFH 70021</strain>
    </source>
</reference>
<dbReference type="Pfam" id="PF05443">
    <property type="entry name" value="ROS_MUCR"/>
    <property type="match status" value="1"/>
</dbReference>
<name>A0A2S2CNK7_9PROT</name>
<dbReference type="GO" id="GO:0006355">
    <property type="term" value="P:regulation of DNA-templated transcription"/>
    <property type="evidence" value="ECO:0007669"/>
    <property type="project" value="InterPro"/>
</dbReference>
<proteinExistence type="inferred from homology"/>
<dbReference type="Proteomes" id="UP000245629">
    <property type="component" value="Chromosome 2"/>
</dbReference>
<keyword evidence="4" id="KW-1185">Reference proteome</keyword>
<feature type="compositionally biased region" description="Basic residues" evidence="2">
    <location>
        <begin position="122"/>
        <end position="134"/>
    </location>
</feature>
<sequence length="134" mass="14856">MTEVIEHAARIVAAYVRSHRVETDDVPALIAAVRRTLAGLGTPAEAAHAERTPAVPVRRSVTPDYIICLEDGKPLKTLKRHLRSVYGLTPDEYRKRWHLPDTYPMTAPTYAAERSAAAKARGLGRTRRHAPLTP</sequence>
<dbReference type="InterPro" id="IPR041920">
    <property type="entry name" value="ROS/MUCR_sf"/>
</dbReference>
<feature type="region of interest" description="Disordered" evidence="2">
    <location>
        <begin position="114"/>
        <end position="134"/>
    </location>
</feature>
<gene>
    <name evidence="3" type="ORF">DEW08_06525</name>
</gene>
<evidence type="ECO:0000256" key="2">
    <source>
        <dbReference type="SAM" id="MobiDB-lite"/>
    </source>
</evidence>
<dbReference type="GO" id="GO:0008270">
    <property type="term" value="F:zinc ion binding"/>
    <property type="evidence" value="ECO:0007669"/>
    <property type="project" value="InterPro"/>
</dbReference>
<comment type="similarity">
    <text evidence="1">Belongs to the ros/MucR family.</text>
</comment>
<accession>A0A2S2CNK7</accession>